<evidence type="ECO:0000313" key="1">
    <source>
        <dbReference type="EMBL" id="KAB1438670.1"/>
    </source>
</evidence>
<dbReference type="InterPro" id="IPR036629">
    <property type="entry name" value="YjbJ_sf"/>
</dbReference>
<comment type="caution">
    <text evidence="1">The sequence shown here is derived from an EMBL/GenBank/DDBJ whole genome shotgun (WGS) entry which is preliminary data.</text>
</comment>
<keyword evidence="2" id="KW-1185">Reference proteome</keyword>
<reference evidence="1 2" key="1">
    <citation type="submission" date="2019-09" db="EMBL/GenBank/DDBJ databases">
        <authorList>
            <person name="Valk L.C."/>
        </authorList>
    </citation>
    <scope>NUCLEOTIDE SEQUENCE [LARGE SCALE GENOMIC DNA]</scope>
    <source>
        <strain evidence="1">GalUA</strain>
    </source>
</reference>
<dbReference type="EMBL" id="WAGX01000005">
    <property type="protein sequence ID" value="KAB1438670.1"/>
    <property type="molecule type" value="Genomic_DNA"/>
</dbReference>
<sequence length="70" mass="7881">MKSINNKLDKLAGTIKENTGKALESEWMEMEGKLQRKKGEIADTALEFGENIKEKASSKVNDILDKIDKK</sequence>
<evidence type="ECO:0000313" key="2">
    <source>
        <dbReference type="Proteomes" id="UP000461768"/>
    </source>
</evidence>
<accession>A0A7V7QL69</accession>
<dbReference type="AlphaFoldDB" id="A0A7V7QL69"/>
<protein>
    <submittedName>
        <fullName evidence="1">CsbD family protein</fullName>
    </submittedName>
</protein>
<proteinExistence type="predicted"/>
<dbReference type="OrthoDB" id="4419830at2"/>
<reference evidence="1 2" key="2">
    <citation type="submission" date="2020-02" db="EMBL/GenBank/DDBJ databases">
        <title>Candidatus Galacturonibacter soehngenii shows hetero-acetogenic catabolism of galacturonic acid but lacks a canonical carbon monoxide dehydrogenase/acetyl-CoA synthase complex.</title>
        <authorList>
            <person name="Diender M."/>
            <person name="Stouten G.R."/>
            <person name="Petersen J.F."/>
            <person name="Nielsen P.H."/>
            <person name="Dueholm M.S."/>
            <person name="Pronk J.T."/>
            <person name="Van Loosdrecht M.C.M."/>
        </authorList>
    </citation>
    <scope>NUCLEOTIDE SEQUENCE [LARGE SCALE GENOMIC DNA]</scope>
    <source>
        <strain evidence="1">GalUA</strain>
    </source>
</reference>
<dbReference type="RefSeq" id="WP_151146495.1">
    <property type="nucleotide sequence ID" value="NZ_WAGX01000005.1"/>
</dbReference>
<organism evidence="1 2">
    <name type="scientific">Candidatus Galacturonatibacter soehngenii</name>
    <dbReference type="NCBI Taxonomy" id="2307010"/>
    <lineage>
        <taxon>Bacteria</taxon>
        <taxon>Bacillati</taxon>
        <taxon>Bacillota</taxon>
        <taxon>Clostridia</taxon>
        <taxon>Lachnospirales</taxon>
        <taxon>Lachnospiraceae</taxon>
        <taxon>Candidatus Galacturonatibacter</taxon>
    </lineage>
</organism>
<dbReference type="SUPFAM" id="SSF69047">
    <property type="entry name" value="Hypothetical protein YjbJ"/>
    <property type="match status" value="1"/>
</dbReference>
<name>A0A7V7QL69_9FIRM</name>
<gene>
    <name evidence="1" type="ORF">F7O84_14185</name>
</gene>
<dbReference type="Proteomes" id="UP000461768">
    <property type="component" value="Unassembled WGS sequence"/>
</dbReference>